<evidence type="ECO:0000256" key="1">
    <source>
        <dbReference type="SAM" id="Phobius"/>
    </source>
</evidence>
<proteinExistence type="predicted"/>
<keyword evidence="1" id="KW-0812">Transmembrane</keyword>
<keyword evidence="1" id="KW-1133">Transmembrane helix</keyword>
<accession>A0A8D8Z7N8</accession>
<dbReference type="AlphaFoldDB" id="A0A8D8Z7N8"/>
<sequence length="99" mass="12002">MCSLYFRGSYICLIADFPLLSQIYAPWWTFYAPRRTPTKNYGIFFSEVIYRYKILFYFILYVLYNKATYMLFYLFPSFDTHFLLLLCQYICTSVDISCT</sequence>
<keyword evidence="1" id="KW-0472">Membrane</keyword>
<name>A0A8D8Z7N8_9HEMI</name>
<protein>
    <submittedName>
        <fullName evidence="2">Uncharacterized protein</fullName>
    </submittedName>
</protein>
<reference evidence="2" key="1">
    <citation type="submission" date="2021-05" db="EMBL/GenBank/DDBJ databases">
        <authorList>
            <person name="Alioto T."/>
            <person name="Alioto T."/>
            <person name="Gomez Garrido J."/>
        </authorList>
    </citation>
    <scope>NUCLEOTIDE SEQUENCE</scope>
</reference>
<evidence type="ECO:0000313" key="2">
    <source>
        <dbReference type="EMBL" id="CAG6741970.1"/>
    </source>
</evidence>
<dbReference type="EMBL" id="HBUF01431228">
    <property type="protein sequence ID" value="CAG6741970.1"/>
    <property type="molecule type" value="Transcribed_RNA"/>
</dbReference>
<feature type="transmembrane region" description="Helical" evidence="1">
    <location>
        <begin position="54"/>
        <end position="75"/>
    </location>
</feature>
<dbReference type="EMBL" id="HBUF01431227">
    <property type="protein sequence ID" value="CAG6741969.1"/>
    <property type="molecule type" value="Transcribed_RNA"/>
</dbReference>
<organism evidence="2">
    <name type="scientific">Cacopsylla melanoneura</name>
    <dbReference type="NCBI Taxonomy" id="428564"/>
    <lineage>
        <taxon>Eukaryota</taxon>
        <taxon>Metazoa</taxon>
        <taxon>Ecdysozoa</taxon>
        <taxon>Arthropoda</taxon>
        <taxon>Hexapoda</taxon>
        <taxon>Insecta</taxon>
        <taxon>Pterygota</taxon>
        <taxon>Neoptera</taxon>
        <taxon>Paraneoptera</taxon>
        <taxon>Hemiptera</taxon>
        <taxon>Sternorrhyncha</taxon>
        <taxon>Psylloidea</taxon>
        <taxon>Psyllidae</taxon>
        <taxon>Psyllinae</taxon>
        <taxon>Cacopsylla</taxon>
    </lineage>
</organism>